<reference evidence="1 2" key="1">
    <citation type="submission" date="2019-08" db="EMBL/GenBank/DDBJ databases">
        <title>Whole genome of Aphis craccivora.</title>
        <authorList>
            <person name="Voronova N.V."/>
            <person name="Shulinski R.S."/>
            <person name="Bandarenka Y.V."/>
            <person name="Zhorov D.G."/>
            <person name="Warner D."/>
        </authorList>
    </citation>
    <scope>NUCLEOTIDE SEQUENCE [LARGE SCALE GENOMIC DNA]</scope>
    <source>
        <strain evidence="1">180601</strain>
        <tissue evidence="1">Whole Body</tissue>
    </source>
</reference>
<organism evidence="1 2">
    <name type="scientific">Aphis craccivora</name>
    <name type="common">Cowpea aphid</name>
    <dbReference type="NCBI Taxonomy" id="307492"/>
    <lineage>
        <taxon>Eukaryota</taxon>
        <taxon>Metazoa</taxon>
        <taxon>Ecdysozoa</taxon>
        <taxon>Arthropoda</taxon>
        <taxon>Hexapoda</taxon>
        <taxon>Insecta</taxon>
        <taxon>Pterygota</taxon>
        <taxon>Neoptera</taxon>
        <taxon>Paraneoptera</taxon>
        <taxon>Hemiptera</taxon>
        <taxon>Sternorrhyncha</taxon>
        <taxon>Aphidomorpha</taxon>
        <taxon>Aphidoidea</taxon>
        <taxon>Aphididae</taxon>
        <taxon>Aphidini</taxon>
        <taxon>Aphis</taxon>
        <taxon>Aphis</taxon>
    </lineage>
</organism>
<keyword evidence="2" id="KW-1185">Reference proteome</keyword>
<gene>
    <name evidence="1" type="ORF">FWK35_00018974</name>
</gene>
<proteinExistence type="predicted"/>
<accession>A0A6G0ZCC4</accession>
<protein>
    <submittedName>
        <fullName evidence="1">Uncharacterized protein</fullName>
    </submittedName>
</protein>
<dbReference type="EMBL" id="VUJU01000747">
    <property type="protein sequence ID" value="KAF0768579.1"/>
    <property type="molecule type" value="Genomic_DNA"/>
</dbReference>
<sequence>MTHYVHIPRELRGRKIIIAKEHITRGRGRKMFDTGTYANHTRTTRRGRKCIYTSEKGRIFIFCFAHIHKK</sequence>
<dbReference type="AlphaFoldDB" id="A0A6G0ZCC4"/>
<evidence type="ECO:0000313" key="2">
    <source>
        <dbReference type="Proteomes" id="UP000478052"/>
    </source>
</evidence>
<dbReference type="Proteomes" id="UP000478052">
    <property type="component" value="Unassembled WGS sequence"/>
</dbReference>
<comment type="caution">
    <text evidence="1">The sequence shown here is derived from an EMBL/GenBank/DDBJ whole genome shotgun (WGS) entry which is preliminary data.</text>
</comment>
<evidence type="ECO:0000313" key="1">
    <source>
        <dbReference type="EMBL" id="KAF0768579.1"/>
    </source>
</evidence>
<name>A0A6G0ZCC4_APHCR</name>